<dbReference type="AlphaFoldDB" id="A0A8S9KU07"/>
<sequence>MKVGGVDIYIEQSVGEKVDDQVPKDGEENRGEEDIGDKNAGEEDSDEEDKDDKGQNNGESSNARDEGEEEIIKEVGDDIPFQSLFGDIRDEEPPIPRESGCYIAHFSGRVFDVWGPAPQCSQEQPPQDS</sequence>
<feature type="compositionally biased region" description="Basic and acidic residues" evidence="1">
    <location>
        <begin position="62"/>
        <end position="76"/>
    </location>
</feature>
<evidence type="ECO:0000313" key="3">
    <source>
        <dbReference type="Proteomes" id="UP000712281"/>
    </source>
</evidence>
<evidence type="ECO:0000313" key="2">
    <source>
        <dbReference type="EMBL" id="KAF2598970.1"/>
    </source>
</evidence>
<feature type="compositionally biased region" description="Basic and acidic residues" evidence="1">
    <location>
        <begin position="14"/>
        <end position="41"/>
    </location>
</feature>
<proteinExistence type="predicted"/>
<gene>
    <name evidence="2" type="ORF">F2Q68_00011525</name>
</gene>
<organism evidence="2 3">
    <name type="scientific">Brassica cretica</name>
    <name type="common">Mustard</name>
    <dbReference type="NCBI Taxonomy" id="69181"/>
    <lineage>
        <taxon>Eukaryota</taxon>
        <taxon>Viridiplantae</taxon>
        <taxon>Streptophyta</taxon>
        <taxon>Embryophyta</taxon>
        <taxon>Tracheophyta</taxon>
        <taxon>Spermatophyta</taxon>
        <taxon>Magnoliopsida</taxon>
        <taxon>eudicotyledons</taxon>
        <taxon>Gunneridae</taxon>
        <taxon>Pentapetalae</taxon>
        <taxon>rosids</taxon>
        <taxon>malvids</taxon>
        <taxon>Brassicales</taxon>
        <taxon>Brassicaceae</taxon>
        <taxon>Brassiceae</taxon>
        <taxon>Brassica</taxon>
    </lineage>
</organism>
<dbReference type="Proteomes" id="UP000712281">
    <property type="component" value="Unassembled WGS sequence"/>
</dbReference>
<reference evidence="2" key="1">
    <citation type="submission" date="2019-12" db="EMBL/GenBank/DDBJ databases">
        <title>Genome sequencing and annotation of Brassica cretica.</title>
        <authorList>
            <person name="Studholme D.J."/>
            <person name="Sarris P.F."/>
        </authorList>
    </citation>
    <scope>NUCLEOTIDE SEQUENCE</scope>
    <source>
        <strain evidence="2">PFS-001/15</strain>
        <tissue evidence="2">Leaf</tissue>
    </source>
</reference>
<comment type="caution">
    <text evidence="2">The sequence shown here is derived from an EMBL/GenBank/DDBJ whole genome shotgun (WGS) entry which is preliminary data.</text>
</comment>
<name>A0A8S9KU07_BRACR</name>
<accession>A0A8S9KU07</accession>
<feature type="region of interest" description="Disordered" evidence="1">
    <location>
        <begin position="1"/>
        <end position="96"/>
    </location>
</feature>
<evidence type="ECO:0000256" key="1">
    <source>
        <dbReference type="SAM" id="MobiDB-lite"/>
    </source>
</evidence>
<protein>
    <submittedName>
        <fullName evidence="2">Uncharacterized protein</fullName>
    </submittedName>
</protein>
<dbReference type="EMBL" id="QGKW02000717">
    <property type="protein sequence ID" value="KAF2598970.1"/>
    <property type="molecule type" value="Genomic_DNA"/>
</dbReference>